<accession>A0A8J4GCS4</accession>
<dbReference type="Proteomes" id="UP000722791">
    <property type="component" value="Unassembled WGS sequence"/>
</dbReference>
<reference evidence="2" key="1">
    <citation type="journal article" date="2021" name="Proc. Natl. Acad. Sci. U.S.A.">
        <title>Three genomes in the algal genus Volvox reveal the fate of a haploid sex-determining region after a transition to homothallism.</title>
        <authorList>
            <person name="Yamamoto K."/>
            <person name="Hamaji T."/>
            <person name="Kawai-Toyooka H."/>
            <person name="Matsuzaki R."/>
            <person name="Takahashi F."/>
            <person name="Nishimura Y."/>
            <person name="Kawachi M."/>
            <person name="Noguchi H."/>
            <person name="Minakuchi Y."/>
            <person name="Umen J.G."/>
            <person name="Toyoda A."/>
            <person name="Nozaki H."/>
        </authorList>
    </citation>
    <scope>NUCLEOTIDE SEQUENCE</scope>
    <source>
        <strain evidence="2">NIES-3785</strain>
    </source>
</reference>
<evidence type="ECO:0000313" key="2">
    <source>
        <dbReference type="EMBL" id="GIM04636.1"/>
    </source>
</evidence>
<dbReference type="AlphaFoldDB" id="A0A8J4GCS4"/>
<feature type="compositionally biased region" description="Low complexity" evidence="1">
    <location>
        <begin position="18"/>
        <end position="30"/>
    </location>
</feature>
<sequence length="133" mass="14136">MMDAWEETGVQPPELPQGSSGSSVSSNVPPLRLTRTMLRQRLRPALNAYYHMLGLTADYPETLSQWPSGSANGCPCCGDSHCSYRSPAPASTAVAAGGATYNATGSHRRSCGGRGDTSKHRYGRHSDCMGCGR</sequence>
<evidence type="ECO:0000313" key="3">
    <source>
        <dbReference type="Proteomes" id="UP000722791"/>
    </source>
</evidence>
<name>A0A8J4GCS4_9CHLO</name>
<feature type="region of interest" description="Disordered" evidence="1">
    <location>
        <begin position="1"/>
        <end position="30"/>
    </location>
</feature>
<dbReference type="EMBL" id="BNCQ01000016">
    <property type="protein sequence ID" value="GIM04636.1"/>
    <property type="molecule type" value="Genomic_DNA"/>
</dbReference>
<proteinExistence type="predicted"/>
<protein>
    <submittedName>
        <fullName evidence="2">Uncharacterized protein</fullName>
    </submittedName>
</protein>
<organism evidence="2 3">
    <name type="scientific">Volvox reticuliferus</name>
    <dbReference type="NCBI Taxonomy" id="1737510"/>
    <lineage>
        <taxon>Eukaryota</taxon>
        <taxon>Viridiplantae</taxon>
        <taxon>Chlorophyta</taxon>
        <taxon>core chlorophytes</taxon>
        <taxon>Chlorophyceae</taxon>
        <taxon>CS clade</taxon>
        <taxon>Chlamydomonadales</taxon>
        <taxon>Volvocaceae</taxon>
        <taxon>Volvox</taxon>
    </lineage>
</organism>
<comment type="caution">
    <text evidence="2">The sequence shown here is derived from an EMBL/GenBank/DDBJ whole genome shotgun (WGS) entry which is preliminary data.</text>
</comment>
<evidence type="ECO:0000256" key="1">
    <source>
        <dbReference type="SAM" id="MobiDB-lite"/>
    </source>
</evidence>
<gene>
    <name evidence="2" type="ORF">Vretimale_9154</name>
</gene>